<evidence type="ECO:0000259" key="16">
    <source>
        <dbReference type="Pfam" id="PF07715"/>
    </source>
</evidence>
<dbReference type="InterPro" id="IPR008969">
    <property type="entry name" value="CarboxyPept-like_regulatory"/>
</dbReference>
<protein>
    <submittedName>
        <fullName evidence="17">TonB-dependent receptor</fullName>
    </submittedName>
</protein>
<dbReference type="InterPro" id="IPR039426">
    <property type="entry name" value="TonB-dep_rcpt-like"/>
</dbReference>
<evidence type="ECO:0000256" key="10">
    <source>
        <dbReference type="ARBA" id="ARBA00023136"/>
    </source>
</evidence>
<dbReference type="Gene3D" id="2.170.130.10">
    <property type="entry name" value="TonB-dependent receptor, plug domain"/>
    <property type="match status" value="1"/>
</dbReference>
<keyword evidence="4" id="KW-0410">Iron transport</keyword>
<dbReference type="PANTHER" id="PTHR32552:SF68">
    <property type="entry name" value="FERRICHROME OUTER MEMBRANE TRANSPORTER_PHAGE RECEPTOR"/>
    <property type="match status" value="1"/>
</dbReference>
<dbReference type="AlphaFoldDB" id="A0A7T7JH11"/>
<sequence length="801" mass="87831">MNSTFTKFTHALMVIMLFMASASFAQKLRGTVKGYIFTADNKPADNVSVALRGTSYGTITNTDGYFELKAPEGSYQITLTHVGVQPKTYNVQIYSGQTVTLPNTVINADNASLREVSVSGSKINKFKFKRSETVAKMPLDNLENPQVYSTIGADLMIEQSAFTVDDAVKNAPGLQTMWNATGRGGDGGSYYNSRGFILQSQLRNGVAGNVTNTIDGVNIDRIEVIKGPSATLFGSTLTSYGGLINRVTKKPYDTFGGSVSVTAGNLDYKRASFDVNTPLNASKTLLFRLNGAYTYQEGTQDNYFNRSGAIAPVFLYKVNDRLSIQAEAELLYGKNSAQAYFFFPYGVNVSALGATTPEGLGIDIHKSYFDRSLAQNTRNTNFVGTVNYKISNSFTSQTVVTTTQSYSNGFNPYFYLSPGKIIGRYDQSTLNSISNNTEVQENINGDFRIGELRNRLLIGLDYFHVNSKQMYLEGFFDNAPLNNTFNYSNFNYANFGSVYAGGATPTNSYPYYYKTSTYSAYVSDVLNLTDQLSALAALRVDNFHNNGSQNPFTGAISGNYNQTALSPKFGLVFQPVKDQVSLFANYQNGFTNVTGTTFDGKTFKPQQANQVEGGVKLDIFNGKLSTTLSYYSINVTNLVRADVAHPNFSIQNGTQLSKGFEAEVIANPFAGFNLTGGFAYNDSKLTAADADVEGRRPSTAMSPYSANLWVSYRLQDPVLKGLGVGFGLNYASENHIVNSVSQGVFSLPAYTILRGSLFYDQPKYRLGLTVNNLTDKAYYIGYTTINPQNLRQFLATATFKF</sequence>
<evidence type="ECO:0000256" key="4">
    <source>
        <dbReference type="ARBA" id="ARBA00022496"/>
    </source>
</evidence>
<keyword evidence="3 12" id="KW-1134">Transmembrane beta strand</keyword>
<dbReference type="EMBL" id="CP066775">
    <property type="protein sequence ID" value="QQL49734.1"/>
    <property type="molecule type" value="Genomic_DNA"/>
</dbReference>
<evidence type="ECO:0000256" key="2">
    <source>
        <dbReference type="ARBA" id="ARBA00022448"/>
    </source>
</evidence>
<proteinExistence type="inferred from homology"/>
<keyword evidence="9 13" id="KW-0798">TonB box</keyword>
<dbReference type="Gene3D" id="2.60.40.1120">
    <property type="entry name" value="Carboxypeptidase-like, regulatory domain"/>
    <property type="match status" value="1"/>
</dbReference>
<keyword evidence="6 14" id="KW-0732">Signal</keyword>
<reference evidence="17 18" key="1">
    <citation type="submission" date="2020-12" db="EMBL/GenBank/DDBJ databases">
        <title>HMF7856_wgs.fasta genome submission.</title>
        <authorList>
            <person name="Kang H."/>
            <person name="Kim H."/>
            <person name="Joh K."/>
        </authorList>
    </citation>
    <scope>NUCLEOTIDE SEQUENCE [LARGE SCALE GENOMIC DNA]</scope>
    <source>
        <strain evidence="17 18">HMF7856</strain>
    </source>
</reference>
<keyword evidence="8" id="KW-0406">Ion transport</keyword>
<dbReference type="InterPro" id="IPR000531">
    <property type="entry name" value="Beta-barrel_TonB"/>
</dbReference>
<keyword evidence="17" id="KW-0675">Receptor</keyword>
<keyword evidence="7" id="KW-0408">Iron</keyword>
<evidence type="ECO:0000256" key="7">
    <source>
        <dbReference type="ARBA" id="ARBA00023004"/>
    </source>
</evidence>
<accession>A0A7T7JH11</accession>
<dbReference type="InterPro" id="IPR037066">
    <property type="entry name" value="Plug_dom_sf"/>
</dbReference>
<evidence type="ECO:0000256" key="6">
    <source>
        <dbReference type="ARBA" id="ARBA00022729"/>
    </source>
</evidence>
<keyword evidence="5 12" id="KW-0812">Transmembrane</keyword>
<dbReference type="SUPFAM" id="SSF49464">
    <property type="entry name" value="Carboxypeptidase regulatory domain-like"/>
    <property type="match status" value="1"/>
</dbReference>
<comment type="similarity">
    <text evidence="12 13">Belongs to the TonB-dependent receptor family.</text>
</comment>
<evidence type="ECO:0000256" key="8">
    <source>
        <dbReference type="ARBA" id="ARBA00023065"/>
    </source>
</evidence>
<evidence type="ECO:0000256" key="1">
    <source>
        <dbReference type="ARBA" id="ARBA00004571"/>
    </source>
</evidence>
<evidence type="ECO:0000256" key="3">
    <source>
        <dbReference type="ARBA" id="ARBA00022452"/>
    </source>
</evidence>
<evidence type="ECO:0000256" key="13">
    <source>
        <dbReference type="RuleBase" id="RU003357"/>
    </source>
</evidence>
<comment type="subcellular location">
    <subcellularLocation>
        <location evidence="1 12">Cell outer membrane</location>
        <topology evidence="1 12">Multi-pass membrane protein</topology>
    </subcellularLocation>
</comment>
<dbReference type="PROSITE" id="PS52016">
    <property type="entry name" value="TONB_DEPENDENT_REC_3"/>
    <property type="match status" value="1"/>
</dbReference>
<feature type="domain" description="TonB-dependent receptor plug" evidence="16">
    <location>
        <begin position="142"/>
        <end position="235"/>
    </location>
</feature>
<evidence type="ECO:0000256" key="12">
    <source>
        <dbReference type="PROSITE-ProRule" id="PRU01360"/>
    </source>
</evidence>
<feature type="signal peptide" evidence="14">
    <location>
        <begin position="1"/>
        <end position="25"/>
    </location>
</feature>
<dbReference type="GO" id="GO:0009279">
    <property type="term" value="C:cell outer membrane"/>
    <property type="evidence" value="ECO:0007669"/>
    <property type="project" value="UniProtKB-SubCell"/>
</dbReference>
<feature type="domain" description="TonB-dependent receptor-like beta-barrel" evidence="15">
    <location>
        <begin position="359"/>
        <end position="773"/>
    </location>
</feature>
<keyword evidence="18" id="KW-1185">Reference proteome</keyword>
<organism evidence="17 18">
    <name type="scientific">Mucilaginibacter ginkgonis</name>
    <dbReference type="NCBI Taxonomy" id="2682091"/>
    <lineage>
        <taxon>Bacteria</taxon>
        <taxon>Pseudomonadati</taxon>
        <taxon>Bacteroidota</taxon>
        <taxon>Sphingobacteriia</taxon>
        <taxon>Sphingobacteriales</taxon>
        <taxon>Sphingobacteriaceae</taxon>
        <taxon>Mucilaginibacter</taxon>
    </lineage>
</organism>
<dbReference type="Pfam" id="PF13715">
    <property type="entry name" value="CarbopepD_reg_2"/>
    <property type="match status" value="1"/>
</dbReference>
<dbReference type="InterPro" id="IPR012910">
    <property type="entry name" value="Plug_dom"/>
</dbReference>
<dbReference type="InterPro" id="IPR036942">
    <property type="entry name" value="Beta-barrel_TonB_sf"/>
</dbReference>
<evidence type="ECO:0000256" key="9">
    <source>
        <dbReference type="ARBA" id="ARBA00023077"/>
    </source>
</evidence>
<evidence type="ECO:0000259" key="15">
    <source>
        <dbReference type="Pfam" id="PF00593"/>
    </source>
</evidence>
<feature type="chain" id="PRO_5030504990" evidence="14">
    <location>
        <begin position="26"/>
        <end position="801"/>
    </location>
</feature>
<gene>
    <name evidence="17" type="ORF">GO620_016435</name>
</gene>
<dbReference type="KEGG" id="mgik:GO620_016435"/>
<keyword evidence="10 12" id="KW-0472">Membrane</keyword>
<keyword evidence="11 12" id="KW-0998">Cell outer membrane</keyword>
<dbReference type="PANTHER" id="PTHR32552">
    <property type="entry name" value="FERRICHROME IRON RECEPTOR-RELATED"/>
    <property type="match status" value="1"/>
</dbReference>
<evidence type="ECO:0000256" key="11">
    <source>
        <dbReference type="ARBA" id="ARBA00023237"/>
    </source>
</evidence>
<evidence type="ECO:0000313" key="18">
    <source>
        <dbReference type="Proteomes" id="UP000429232"/>
    </source>
</evidence>
<evidence type="ECO:0000256" key="5">
    <source>
        <dbReference type="ARBA" id="ARBA00022692"/>
    </source>
</evidence>
<dbReference type="CDD" id="cd01347">
    <property type="entry name" value="ligand_gated_channel"/>
    <property type="match status" value="1"/>
</dbReference>
<dbReference type="Pfam" id="PF07715">
    <property type="entry name" value="Plug"/>
    <property type="match status" value="1"/>
</dbReference>
<evidence type="ECO:0000256" key="14">
    <source>
        <dbReference type="SAM" id="SignalP"/>
    </source>
</evidence>
<keyword evidence="2 12" id="KW-0813">Transport</keyword>
<dbReference type="GO" id="GO:0015344">
    <property type="term" value="F:siderophore uptake transmembrane transporter activity"/>
    <property type="evidence" value="ECO:0007669"/>
    <property type="project" value="TreeGrafter"/>
</dbReference>
<dbReference type="Gene3D" id="2.40.170.20">
    <property type="entry name" value="TonB-dependent receptor, beta-barrel domain"/>
    <property type="match status" value="1"/>
</dbReference>
<name>A0A7T7JH11_9SPHI</name>
<dbReference type="Proteomes" id="UP000429232">
    <property type="component" value="Chromosome"/>
</dbReference>
<dbReference type="SUPFAM" id="SSF56935">
    <property type="entry name" value="Porins"/>
    <property type="match status" value="1"/>
</dbReference>
<dbReference type="Pfam" id="PF00593">
    <property type="entry name" value="TonB_dep_Rec_b-barrel"/>
    <property type="match status" value="1"/>
</dbReference>
<dbReference type="RefSeq" id="WP_198173549.1">
    <property type="nucleotide sequence ID" value="NZ_CP066775.1"/>
</dbReference>
<evidence type="ECO:0000313" key="17">
    <source>
        <dbReference type="EMBL" id="QQL49734.1"/>
    </source>
</evidence>